<dbReference type="OrthoDB" id="5339076at2759"/>
<evidence type="ECO:0000256" key="1">
    <source>
        <dbReference type="SAM" id="MobiDB-lite"/>
    </source>
</evidence>
<keyword evidence="3" id="KW-1185">Reference proteome</keyword>
<dbReference type="STRING" id="37992.A0A4Z0Y764"/>
<feature type="region of interest" description="Disordered" evidence="1">
    <location>
        <begin position="234"/>
        <end position="327"/>
    </location>
</feature>
<feature type="region of interest" description="Disordered" evidence="1">
    <location>
        <begin position="173"/>
        <end position="207"/>
    </location>
</feature>
<dbReference type="EMBL" id="SKBN01000352">
    <property type="protein sequence ID" value="TGJ78757.1"/>
    <property type="molecule type" value="Genomic_DNA"/>
</dbReference>
<accession>A0A4Z0Y764</accession>
<feature type="region of interest" description="Disordered" evidence="1">
    <location>
        <begin position="612"/>
        <end position="639"/>
    </location>
</feature>
<name>A0A4Z0Y764_9PEZI</name>
<feature type="compositionally biased region" description="Basic and acidic residues" evidence="1">
    <location>
        <begin position="282"/>
        <end position="312"/>
    </location>
</feature>
<dbReference type="AlphaFoldDB" id="A0A4Z0Y764"/>
<feature type="region of interest" description="Disordered" evidence="1">
    <location>
        <begin position="346"/>
        <end position="395"/>
    </location>
</feature>
<sequence length="872" mass="95696">MPSEEMDMTVDFGQAGFGEDIDIDLDFPVGQPDEDMDLGDFERVHDIHNFNSDTRDELMAEGDDLSYGMIDAIEIDHNASAAAANDIDIELEQAVEGIWQQDPPHSAGLHPDTEIDYLDETTAENMDAEKNDIETSQWLPAEETHDAYATDDANGVTVEISTGAQEAHKELLLRDPTPSHENASEPIKTSHTKAKATDSPVASGLKESLGASDIDGLLGDEKIELVSQIPDQPLITGQDEHGVSQLNPDGDIKLGSPKVELQESDEQQETSHFGEAGPTGSDRGDESLLSHDLKQLEHPEVTEPSTLKEDHTNASQPEEAYESADDASEYQLGGESYIDTTNDHIAANDNAPQADSSALGRSGSETSPIRDLESQGNEEATAPGMGTPALGVSGRDDPIELADHYAVYISYGETDYRLFAKSEDDDPNQYFLTDKSALDTPLTQFLTSLREVISEEISPLDDLVMEIDGLGLEFSESTTPDFLEKFTFGDLVVLYDKLVKNEQAESSPPIYTYLTVKPNCNRRMMALGESANAGRGLSEVALYRDSSSVDEERLDDVRSHDTDFSTGDYNDGESESIYPQEDYEEGDSLNSGEQQNSPRVIAEVQLEHVSNQDDEIDRHDNENEDNSVHGSADAADHEQHASISHQGICPFIFHYTFPCTQDGTCLCDDCYEIELQHLATPTRAVVWPPLGIVMPTHNNFPHMTLMTNRIMTEDHATSESSALHLQEASEHRQQPNLEISEAGQLKLQAPKTTATNSSTDVLNSENTSVTATLDGEEHDEIDYNSDDDNQSIHDGIDESKTQRKSSVTTDMNVIVDDEITWESDDDETKNEIKGGSPIDTVQVSPVSGKRSRPDSDASDDAGDKNDYKRLRA</sequence>
<comment type="caution">
    <text evidence="2">The sequence shown here is derived from an EMBL/GenBank/DDBJ whole genome shotgun (WGS) entry which is preliminary data.</text>
</comment>
<feature type="compositionally biased region" description="Basic and acidic residues" evidence="1">
    <location>
        <begin position="790"/>
        <end position="801"/>
    </location>
</feature>
<evidence type="ECO:0000313" key="3">
    <source>
        <dbReference type="Proteomes" id="UP000297716"/>
    </source>
</evidence>
<feature type="compositionally biased region" description="Basic and acidic residues" evidence="1">
    <location>
        <begin position="851"/>
        <end position="872"/>
    </location>
</feature>
<dbReference type="Pfam" id="PF10336">
    <property type="entry name" value="DUF2420"/>
    <property type="match status" value="1"/>
</dbReference>
<feature type="compositionally biased region" description="Acidic residues" evidence="1">
    <location>
        <begin position="815"/>
        <end position="828"/>
    </location>
</feature>
<feature type="compositionally biased region" description="Polar residues" evidence="1">
    <location>
        <begin position="750"/>
        <end position="771"/>
    </location>
</feature>
<feature type="region of interest" description="Disordered" evidence="1">
    <location>
        <begin position="545"/>
        <end position="576"/>
    </location>
</feature>
<reference evidence="2 3" key="1">
    <citation type="submission" date="2019-03" db="EMBL/GenBank/DDBJ databases">
        <title>Draft genome sequence of Xylaria hypoxylon DSM 108379, a ubiquitous saprotrophic-parasitic fungi on hardwood.</title>
        <authorList>
            <person name="Buettner E."/>
            <person name="Leonhardt S."/>
            <person name="Gebauer A.M."/>
            <person name="Liers C."/>
            <person name="Hofrichter M."/>
            <person name="Kellner H."/>
        </authorList>
    </citation>
    <scope>NUCLEOTIDE SEQUENCE [LARGE SCALE GENOMIC DNA]</scope>
    <source>
        <strain evidence="2 3">DSM 108379</strain>
    </source>
</reference>
<feature type="region of interest" description="Disordered" evidence="1">
    <location>
        <begin position="714"/>
        <end position="872"/>
    </location>
</feature>
<dbReference type="InterPro" id="IPR018822">
    <property type="entry name" value="UPF0646"/>
</dbReference>
<protein>
    <submittedName>
        <fullName evidence="2">Uncharacterized protein</fullName>
    </submittedName>
</protein>
<proteinExistence type="predicted"/>
<evidence type="ECO:0000313" key="2">
    <source>
        <dbReference type="EMBL" id="TGJ78757.1"/>
    </source>
</evidence>
<dbReference type="Proteomes" id="UP000297716">
    <property type="component" value="Unassembled WGS sequence"/>
</dbReference>
<organism evidence="2 3">
    <name type="scientific">Xylaria hypoxylon</name>
    <dbReference type="NCBI Taxonomy" id="37992"/>
    <lineage>
        <taxon>Eukaryota</taxon>
        <taxon>Fungi</taxon>
        <taxon>Dikarya</taxon>
        <taxon>Ascomycota</taxon>
        <taxon>Pezizomycotina</taxon>
        <taxon>Sordariomycetes</taxon>
        <taxon>Xylariomycetidae</taxon>
        <taxon>Xylariales</taxon>
        <taxon>Xylariaceae</taxon>
        <taxon>Xylaria</taxon>
    </lineage>
</organism>
<gene>
    <name evidence="2" type="ORF">E0Z10_g10003</name>
</gene>
<feature type="compositionally biased region" description="Acidic residues" evidence="1">
    <location>
        <begin position="774"/>
        <end position="789"/>
    </location>
</feature>